<gene>
    <name evidence="1" type="ORF">SAMN05216175_103376</name>
</gene>
<dbReference type="EMBL" id="FOOU01000003">
    <property type="protein sequence ID" value="SFG13571.1"/>
    <property type="molecule type" value="Genomic_DNA"/>
</dbReference>
<keyword evidence="2" id="KW-1185">Reference proteome</keyword>
<organism evidence="1 2">
    <name type="scientific">Neptunomonas qingdaonensis</name>
    <dbReference type="NCBI Taxonomy" id="1045558"/>
    <lineage>
        <taxon>Bacteria</taxon>
        <taxon>Pseudomonadati</taxon>
        <taxon>Pseudomonadota</taxon>
        <taxon>Gammaproteobacteria</taxon>
        <taxon>Oceanospirillales</taxon>
        <taxon>Oceanospirillaceae</taxon>
        <taxon>Neptunomonas</taxon>
    </lineage>
</organism>
<protein>
    <submittedName>
        <fullName evidence="1">Uncharacterized protein</fullName>
    </submittedName>
</protein>
<sequence length="39" mass="4626">MNIRTKKNALLSYQRKQGVWSGYELINRRLKYLLALTGE</sequence>
<dbReference type="Proteomes" id="UP000198623">
    <property type="component" value="Unassembled WGS sequence"/>
</dbReference>
<evidence type="ECO:0000313" key="1">
    <source>
        <dbReference type="EMBL" id="SFG13571.1"/>
    </source>
</evidence>
<name>A0A1I2PJH6_9GAMM</name>
<accession>A0A1I2PJH6</accession>
<dbReference type="AlphaFoldDB" id="A0A1I2PJH6"/>
<reference evidence="2" key="1">
    <citation type="submission" date="2016-10" db="EMBL/GenBank/DDBJ databases">
        <authorList>
            <person name="Varghese N."/>
            <person name="Submissions S."/>
        </authorList>
    </citation>
    <scope>NUCLEOTIDE SEQUENCE [LARGE SCALE GENOMIC DNA]</scope>
    <source>
        <strain evidence="2">CGMCC 1.10971</strain>
    </source>
</reference>
<proteinExistence type="predicted"/>
<evidence type="ECO:0000313" key="2">
    <source>
        <dbReference type="Proteomes" id="UP000198623"/>
    </source>
</evidence>